<sequence length="921" mass="102780">MSRFTSAFIASPYRSDQAPKPIDKRWRRPPEGPVVPQDVERGLGAWSKDQGPPSSDPPLPPQPRGPKRQLGQSSPGPRVPMDTATRYRMTSRQQTGTAILVRGCSRQSPLPLQGTAVGRLGLSEEEAKEQMENDTVELVRELVTMPSRDRVKAVRGLPVSLGERRNIRCRVLAGKFSSLERTSCTDCWEQISLSVRRCSSVVFLRQSLSLWHGSLREISGRFGSAVLCYFLFLRWLLLFNLLSSLLNLSFITLPWALLGTDTQGAGATAGFRGLELLTGVGWFNVSMLYYGVYSSNSVLSGDQSSYNIQLAYLFTITSYMLLCGASVIYSLAGCLQTGVVASGGAAQRPGSLSGRGDDYWRLLCSWDFSLLHHADIHTHRTDLLEQLKESLRESRVERELSVSDKMRACLVRLAVWLLSVCLATGACVAVYYLCQHNMQSVVASPSPDDVLSEAWSLLLPVAVCVLNTFISLPYTHTHRLERYDNPRTRVYVTVLRNAMLKVSILAVLCYYWLALVPSNVPCWESYVGQDVYRLVIVDFIFCLLGSFCGEYLYNVIAARCVVKPAEFDVARNVLDLINAQTLAWIGVYFSPLLPVVQLIKLFLIFHLKKTSIRSCHPPSSWSRVGQMQTLFISLLFLPCYLGTLALLAYTLWSLPPSGVCGPFQGQGWVMQTVDQWIASLQASQPHSAWLAWIINVILHSQVFYCLLTLIVLVVMYFLWKVTQGRKLLIMSLREQIVNEGKDKTFLLRKLQCLQRQGAGRPRPQVHFEEEREERPTRPESGQLREEARPPPSFQHPPPPMEAPSLFNRPPWDSSPRLGRGQTPSPRGGASPRGSPGRGRTPASRQECWVEEEQPAPPPPDPLWPVRGRGWLQGRPHGGPRLEPLPARVVPVLPGSVPESAPPPPWRPGSSRAGVNQGQHQS</sequence>
<evidence type="ECO:0000256" key="1">
    <source>
        <dbReference type="ARBA" id="ARBA00004141"/>
    </source>
</evidence>
<reference evidence="10" key="1">
    <citation type="submission" date="2025-08" db="UniProtKB">
        <authorList>
            <consortium name="RefSeq"/>
        </authorList>
    </citation>
    <scope>IDENTIFICATION</scope>
</reference>
<comment type="subcellular location">
    <subcellularLocation>
        <location evidence="1 6">Membrane</location>
        <topology evidence="1 6">Multi-pass membrane protein</topology>
    </subcellularLocation>
</comment>
<dbReference type="PANTHER" id="PTHR23302">
    <property type="entry name" value="TRANSMEMBRANE CHANNEL-RELATED"/>
    <property type="match status" value="1"/>
</dbReference>
<feature type="transmembrane region" description="Helical" evidence="6">
    <location>
        <begin position="269"/>
        <end position="290"/>
    </location>
</feature>
<proteinExistence type="inferred from homology"/>
<keyword evidence="4 6" id="KW-1133">Transmembrane helix</keyword>
<feature type="region of interest" description="Disordered" evidence="7">
    <location>
        <begin position="1"/>
        <end position="82"/>
    </location>
</feature>
<feature type="transmembrane region" description="Helical" evidence="6">
    <location>
        <begin position="689"/>
        <end position="719"/>
    </location>
</feature>
<feature type="transmembrane region" description="Helical" evidence="6">
    <location>
        <begin position="454"/>
        <end position="474"/>
    </location>
</feature>
<protein>
    <recommendedName>
        <fullName evidence="6">Transmembrane channel-like protein</fullName>
    </recommendedName>
</protein>
<feature type="transmembrane region" description="Helical" evidence="6">
    <location>
        <begin position="413"/>
        <end position="434"/>
    </location>
</feature>
<accession>A0ABM3EX37</accession>
<gene>
    <name evidence="10" type="primary">LOC106591170</name>
</gene>
<dbReference type="InterPro" id="IPR038900">
    <property type="entry name" value="TMC"/>
</dbReference>
<dbReference type="Proteomes" id="UP001652741">
    <property type="component" value="Chromosome ssa06"/>
</dbReference>
<evidence type="ECO:0000313" key="9">
    <source>
        <dbReference type="Proteomes" id="UP001652741"/>
    </source>
</evidence>
<feature type="transmembrane region" description="Helical" evidence="6">
    <location>
        <begin position="494"/>
        <end position="513"/>
    </location>
</feature>
<evidence type="ECO:0000256" key="4">
    <source>
        <dbReference type="ARBA" id="ARBA00022989"/>
    </source>
</evidence>
<feature type="transmembrane region" description="Helical" evidence="6">
    <location>
        <begin position="310"/>
        <end position="332"/>
    </location>
</feature>
<dbReference type="GeneID" id="106591170"/>
<keyword evidence="5 6" id="KW-0472">Membrane</keyword>
<feature type="domain" description="TMC" evidence="8">
    <location>
        <begin position="522"/>
        <end position="619"/>
    </location>
</feature>
<keyword evidence="9" id="KW-1185">Reference proteome</keyword>
<feature type="compositionally biased region" description="Pro residues" evidence="7">
    <location>
        <begin position="789"/>
        <end position="801"/>
    </location>
</feature>
<dbReference type="Pfam" id="PF07810">
    <property type="entry name" value="TMC"/>
    <property type="match status" value="1"/>
</dbReference>
<feature type="region of interest" description="Disordered" evidence="7">
    <location>
        <begin position="757"/>
        <end position="921"/>
    </location>
</feature>
<evidence type="ECO:0000256" key="7">
    <source>
        <dbReference type="SAM" id="MobiDB-lite"/>
    </source>
</evidence>
<evidence type="ECO:0000259" key="8">
    <source>
        <dbReference type="Pfam" id="PF07810"/>
    </source>
</evidence>
<feature type="compositionally biased region" description="Basic and acidic residues" evidence="7">
    <location>
        <begin position="765"/>
        <end position="788"/>
    </location>
</feature>
<feature type="transmembrane region" description="Helical" evidence="6">
    <location>
        <begin position="232"/>
        <end position="257"/>
    </location>
</feature>
<feature type="compositionally biased region" description="Basic and acidic residues" evidence="7">
    <location>
        <begin position="21"/>
        <end position="30"/>
    </location>
</feature>
<dbReference type="PANTHER" id="PTHR23302:SF5">
    <property type="entry name" value="TRANSMEMBRANE CHANNEL-LIKE PROTEIN 5"/>
    <property type="match status" value="1"/>
</dbReference>
<name>A0ABM3EX37_SALSA</name>
<organism evidence="9 10">
    <name type="scientific">Salmo salar</name>
    <name type="common">Atlantic salmon</name>
    <dbReference type="NCBI Taxonomy" id="8030"/>
    <lineage>
        <taxon>Eukaryota</taxon>
        <taxon>Metazoa</taxon>
        <taxon>Chordata</taxon>
        <taxon>Craniata</taxon>
        <taxon>Vertebrata</taxon>
        <taxon>Euteleostomi</taxon>
        <taxon>Actinopterygii</taxon>
        <taxon>Neopterygii</taxon>
        <taxon>Teleostei</taxon>
        <taxon>Protacanthopterygii</taxon>
        <taxon>Salmoniformes</taxon>
        <taxon>Salmonidae</taxon>
        <taxon>Salmoninae</taxon>
        <taxon>Salmo</taxon>
    </lineage>
</organism>
<dbReference type="InterPro" id="IPR012496">
    <property type="entry name" value="TMC_dom"/>
</dbReference>
<evidence type="ECO:0000256" key="6">
    <source>
        <dbReference type="RuleBase" id="RU310713"/>
    </source>
</evidence>
<dbReference type="RefSeq" id="XP_045575605.1">
    <property type="nucleotide sequence ID" value="XM_045719649.1"/>
</dbReference>
<feature type="transmembrane region" description="Helical" evidence="6">
    <location>
        <begin position="628"/>
        <end position="652"/>
    </location>
</feature>
<evidence type="ECO:0000313" key="10">
    <source>
        <dbReference type="RefSeq" id="XP_045575605.1"/>
    </source>
</evidence>
<feature type="compositionally biased region" description="Pro residues" evidence="7">
    <location>
        <begin position="54"/>
        <end position="64"/>
    </location>
</feature>
<comment type="similarity">
    <text evidence="2 6">Belongs to the TMC family.</text>
</comment>
<keyword evidence="3 6" id="KW-0812">Transmembrane</keyword>
<feature type="compositionally biased region" description="Low complexity" evidence="7">
    <location>
        <begin position="822"/>
        <end position="844"/>
    </location>
</feature>
<evidence type="ECO:0000256" key="5">
    <source>
        <dbReference type="ARBA" id="ARBA00023136"/>
    </source>
</evidence>
<evidence type="ECO:0000256" key="2">
    <source>
        <dbReference type="ARBA" id="ARBA00006510"/>
    </source>
</evidence>
<evidence type="ECO:0000256" key="3">
    <source>
        <dbReference type="ARBA" id="ARBA00022692"/>
    </source>
</evidence>